<dbReference type="RefSeq" id="WP_274372724.1">
    <property type="nucleotide sequence ID" value="NZ_CP072943.1"/>
</dbReference>
<evidence type="ECO:0000313" key="7">
    <source>
        <dbReference type="EMBL" id="QTX31556.1"/>
    </source>
</evidence>
<evidence type="ECO:0000256" key="6">
    <source>
        <dbReference type="HAMAP-Rule" id="MF_02207"/>
    </source>
</evidence>
<comment type="function">
    <text evidence="6">Forms membrane-associated dynamic filaments that are essential for cell shape determination. Acts by regulating cell wall synthesis and cell elongation, and thus cell shape. A feedback loop between cell geometry and MreB localization may maintain elongated cell shape by targeting cell wall growth to regions of negative cell wall curvature.</text>
</comment>
<sequence length="352" mass="37293">MFKFLSGLFSRDVGIDLGTANVVVYVKGRDITLNEPSVVAVRKAGKRGQQQVIAIGREAKSMVGKTPGGVMTVRPLQHGVIADFEMTEAMIAHFVARAVGSRGPFSHPRVIVCVPACVTEVERKAVVDVALNAGAREAFIVEEPVAAALGAGLPIQEPRGNMVLDIGGGTSEVAILSLGGIVVSNSLRAAGDEIDAAIVALMRQNYTLSIGESTAEEIKMTIGSAKPLDEELVMEVKGRDLMDGLPKAVSVTSAEVREALNPIVTRIEEMVRDALEKTPPELARDIVDQGFVITGGGALLKGLPERLSKTLNVPVVTAEEPLFCVARGLGKVLEELNRMKTVLVPVNDKVGF</sequence>
<dbReference type="InterPro" id="IPR004753">
    <property type="entry name" value="MreB"/>
</dbReference>
<comment type="subunit">
    <text evidence="6">Forms polymers.</text>
</comment>
<dbReference type="GO" id="GO:0005737">
    <property type="term" value="C:cytoplasm"/>
    <property type="evidence" value="ECO:0007669"/>
    <property type="project" value="UniProtKB-SubCell"/>
</dbReference>
<dbReference type="GO" id="GO:0000902">
    <property type="term" value="P:cell morphogenesis"/>
    <property type="evidence" value="ECO:0007669"/>
    <property type="project" value="InterPro"/>
</dbReference>
<evidence type="ECO:0000256" key="4">
    <source>
        <dbReference type="ARBA" id="ARBA00022960"/>
    </source>
</evidence>
<dbReference type="Gene3D" id="3.30.420.40">
    <property type="match status" value="2"/>
</dbReference>
<feature type="binding site" evidence="6">
    <location>
        <begin position="216"/>
        <end position="219"/>
    </location>
    <ligand>
        <name>ATP</name>
        <dbReference type="ChEBI" id="CHEBI:30616"/>
    </ligand>
</feature>
<gene>
    <name evidence="6" type="primary">mreB</name>
    <name evidence="7" type="ORF">KAR29_09280</name>
</gene>
<dbReference type="InterPro" id="IPR043129">
    <property type="entry name" value="ATPase_NBD"/>
</dbReference>
<dbReference type="CDD" id="cd10225">
    <property type="entry name" value="ASKHA_NBD_MreB-like"/>
    <property type="match status" value="1"/>
</dbReference>
<evidence type="ECO:0000256" key="5">
    <source>
        <dbReference type="ARBA" id="ARBA00023458"/>
    </source>
</evidence>
<feature type="binding site" evidence="6">
    <location>
        <begin position="19"/>
        <end position="21"/>
    </location>
    <ligand>
        <name>ATP</name>
        <dbReference type="ChEBI" id="CHEBI:30616"/>
    </ligand>
</feature>
<dbReference type="PANTHER" id="PTHR42749:SF1">
    <property type="entry name" value="CELL SHAPE-DETERMINING PROTEIN MREB"/>
    <property type="match status" value="1"/>
</dbReference>
<dbReference type="KEGG" id="aram:KAR29_09280"/>
<keyword evidence="2 6" id="KW-0547">Nucleotide-binding</keyword>
<feature type="binding site" evidence="6">
    <location>
        <begin position="168"/>
        <end position="170"/>
    </location>
    <ligand>
        <name>ATP</name>
        <dbReference type="ChEBI" id="CHEBI:30616"/>
    </ligand>
</feature>
<reference evidence="8" key="1">
    <citation type="submission" date="2021-04" db="EMBL/GenBank/DDBJ databases">
        <title>A novel Synergistetes isolate from a pyrite-forming mixed culture.</title>
        <authorList>
            <person name="Bunk B."/>
            <person name="Sproer C."/>
            <person name="Spring S."/>
            <person name="Pester M."/>
        </authorList>
    </citation>
    <scope>NUCLEOTIDE SEQUENCE [LARGE SCALE GENOMIC DNA]</scope>
    <source>
        <strain evidence="8">J.5.4.2-T.3.5.2</strain>
    </source>
</reference>
<keyword evidence="3 6" id="KW-0067">ATP-binding</keyword>
<dbReference type="Pfam" id="PF06723">
    <property type="entry name" value="MreB_Mbl"/>
    <property type="match status" value="1"/>
</dbReference>
<dbReference type="AlphaFoldDB" id="A0A9Q7EY19"/>
<evidence type="ECO:0000256" key="3">
    <source>
        <dbReference type="ARBA" id="ARBA00022840"/>
    </source>
</evidence>
<dbReference type="SUPFAM" id="SSF53067">
    <property type="entry name" value="Actin-like ATPase domain"/>
    <property type="match status" value="2"/>
</dbReference>
<dbReference type="EMBL" id="CP072943">
    <property type="protein sequence ID" value="QTX31556.1"/>
    <property type="molecule type" value="Genomic_DNA"/>
</dbReference>
<feature type="binding site" evidence="6">
    <location>
        <begin position="296"/>
        <end position="299"/>
    </location>
    <ligand>
        <name>ATP</name>
        <dbReference type="ChEBI" id="CHEBI:30616"/>
    </ligand>
</feature>
<dbReference type="GO" id="GO:0005524">
    <property type="term" value="F:ATP binding"/>
    <property type="evidence" value="ECO:0007669"/>
    <property type="project" value="UniProtKB-KW"/>
</dbReference>
<dbReference type="PRINTS" id="PR01652">
    <property type="entry name" value="SHAPEPROTEIN"/>
</dbReference>
<evidence type="ECO:0000313" key="8">
    <source>
        <dbReference type="Proteomes" id="UP000671879"/>
    </source>
</evidence>
<evidence type="ECO:0000256" key="1">
    <source>
        <dbReference type="ARBA" id="ARBA00022490"/>
    </source>
</evidence>
<dbReference type="NCBIfam" id="NF010539">
    <property type="entry name" value="PRK13927.1"/>
    <property type="match status" value="1"/>
</dbReference>
<dbReference type="NCBIfam" id="TIGR00904">
    <property type="entry name" value="mreB"/>
    <property type="match status" value="1"/>
</dbReference>
<comment type="similarity">
    <text evidence="5 6">Belongs to the FtsA/MreB family.</text>
</comment>
<dbReference type="InterPro" id="IPR056546">
    <property type="entry name" value="MreB_MamK-like"/>
</dbReference>
<organism evidence="7 8">
    <name type="scientific">Aminithiophilus ramosus</name>
    <dbReference type="NCBI Taxonomy" id="3029084"/>
    <lineage>
        <taxon>Bacteria</taxon>
        <taxon>Thermotogati</taxon>
        <taxon>Synergistota</taxon>
        <taxon>Synergistia</taxon>
        <taxon>Synergistales</taxon>
        <taxon>Aminithiophilaceae</taxon>
        <taxon>Aminithiophilus</taxon>
    </lineage>
</organism>
<dbReference type="Proteomes" id="UP000671879">
    <property type="component" value="Chromosome"/>
</dbReference>
<dbReference type="PANTHER" id="PTHR42749">
    <property type="entry name" value="CELL SHAPE-DETERMINING PROTEIN MREB"/>
    <property type="match status" value="1"/>
</dbReference>
<proteinExistence type="inferred from homology"/>
<accession>A0A9Q7EY19</accession>
<name>A0A9Q7EY19_9BACT</name>
<protein>
    <recommendedName>
        <fullName evidence="6">Cell shape-determining protein MreB</fullName>
    </recommendedName>
</protein>
<keyword evidence="1 6" id="KW-0963">Cytoplasm</keyword>
<dbReference type="GO" id="GO:0008360">
    <property type="term" value="P:regulation of cell shape"/>
    <property type="evidence" value="ECO:0007669"/>
    <property type="project" value="UniProtKB-UniRule"/>
</dbReference>
<evidence type="ECO:0000256" key="2">
    <source>
        <dbReference type="ARBA" id="ARBA00022741"/>
    </source>
</evidence>
<comment type="subcellular location">
    <subcellularLocation>
        <location evidence="6">Cytoplasm</location>
    </subcellularLocation>
    <text evidence="6">Membrane-associated.</text>
</comment>
<dbReference type="HAMAP" id="MF_02207">
    <property type="entry name" value="MreB"/>
    <property type="match status" value="1"/>
</dbReference>
<keyword evidence="4 6" id="KW-0133">Cell shape</keyword>
<keyword evidence="8" id="KW-1185">Reference proteome</keyword>